<organism evidence="1 2">
    <name type="scientific">Agrobacterium tumefaciens</name>
    <dbReference type="NCBI Taxonomy" id="358"/>
    <lineage>
        <taxon>Bacteria</taxon>
        <taxon>Pseudomonadati</taxon>
        <taxon>Pseudomonadota</taxon>
        <taxon>Alphaproteobacteria</taxon>
        <taxon>Hyphomicrobiales</taxon>
        <taxon>Rhizobiaceae</taxon>
        <taxon>Rhizobium/Agrobacterium group</taxon>
        <taxon>Agrobacterium</taxon>
        <taxon>Agrobacterium tumefaciens complex</taxon>
    </lineage>
</organism>
<proteinExistence type="predicted"/>
<reference evidence="1 2" key="1">
    <citation type="submission" date="2016-05" db="EMBL/GenBank/DDBJ databases">
        <authorList>
            <person name="Lavstsen T."/>
            <person name="Jespersen J.S."/>
        </authorList>
    </citation>
    <scope>NUCLEOTIDE SEQUENCE [LARGE SCALE GENOMIC DNA]</scope>
    <source>
        <strain evidence="1 2">KCJ1736</strain>
    </source>
</reference>
<gene>
    <name evidence="1" type="ORF">A7J57_03050</name>
</gene>
<name>A0A176X4K8_AGRTU</name>
<evidence type="ECO:0000313" key="1">
    <source>
        <dbReference type="EMBL" id="OAE42037.1"/>
    </source>
</evidence>
<protein>
    <submittedName>
        <fullName evidence="1">Uncharacterized protein</fullName>
    </submittedName>
</protein>
<dbReference type="EMBL" id="LXPS01000033">
    <property type="protein sequence ID" value="OAE42037.1"/>
    <property type="molecule type" value="Genomic_DNA"/>
</dbReference>
<sequence>MAGCFVQHGVVAFFSLSWRYVSDGLQKSSVVEPVDLFQGGEFNRFEAARRSVRMDHFSLVEAIDRFGGGIVITVADTFDRRG</sequence>
<accession>A0A176X4K8</accession>
<dbReference type="AlphaFoldDB" id="A0A176X4K8"/>
<evidence type="ECO:0000313" key="2">
    <source>
        <dbReference type="Proteomes" id="UP000077098"/>
    </source>
</evidence>
<comment type="caution">
    <text evidence="1">The sequence shown here is derived from an EMBL/GenBank/DDBJ whole genome shotgun (WGS) entry which is preliminary data.</text>
</comment>
<dbReference type="Proteomes" id="UP000077098">
    <property type="component" value="Unassembled WGS sequence"/>
</dbReference>